<dbReference type="RefSeq" id="WP_206592112.1">
    <property type="nucleotide sequence ID" value="NZ_JAFKCS010000001.1"/>
</dbReference>
<dbReference type="SUPFAM" id="SSF52499">
    <property type="entry name" value="Isochorismatase-like hydrolases"/>
    <property type="match status" value="1"/>
</dbReference>
<accession>A0ABS3CMF3</accession>
<gene>
    <name evidence="2" type="ORF">J0A65_00280</name>
</gene>
<dbReference type="Pfam" id="PF00857">
    <property type="entry name" value="Isochorismatase"/>
    <property type="match status" value="1"/>
</dbReference>
<dbReference type="InterPro" id="IPR000868">
    <property type="entry name" value="Isochorismatase-like_dom"/>
</dbReference>
<protein>
    <submittedName>
        <fullName evidence="2">Isochorismatase family protein</fullName>
    </submittedName>
</protein>
<reference evidence="2 3" key="1">
    <citation type="submission" date="2021-03" db="EMBL/GenBank/DDBJ databases">
        <title>novel species isolated from a fishpond in China.</title>
        <authorList>
            <person name="Lu H."/>
            <person name="Cai Z."/>
        </authorList>
    </citation>
    <scope>NUCLEOTIDE SEQUENCE [LARGE SCALE GENOMIC DNA]</scope>
    <source>
        <strain evidence="2 3">Y57</strain>
    </source>
</reference>
<evidence type="ECO:0000259" key="1">
    <source>
        <dbReference type="Pfam" id="PF00857"/>
    </source>
</evidence>
<dbReference type="PANTHER" id="PTHR14119:SF3">
    <property type="entry name" value="ISOCHORISMATASE DOMAIN-CONTAINING PROTEIN 2"/>
    <property type="match status" value="1"/>
</dbReference>
<sequence>MPVRLNAHNSALILIDVQGKLARMMPDVSGLLARIGALLQAADKLGVPIIWLEQNPQGLGATLPELSALLAGRQPIIKQHFDACAEPEFHQCLSELTAEHLVVCGIEAHVCVYQTAMGLLALGKQVHVPVDAVASRYDEARQLAVTRLAQEGARLSNSDMLLFEWLGSAKHPEFKSVLELIKGLSH</sequence>
<feature type="domain" description="Isochorismatase-like" evidence="1">
    <location>
        <begin position="10"/>
        <end position="158"/>
    </location>
</feature>
<evidence type="ECO:0000313" key="3">
    <source>
        <dbReference type="Proteomes" id="UP000663992"/>
    </source>
</evidence>
<dbReference type="Gene3D" id="3.40.50.850">
    <property type="entry name" value="Isochorismatase-like"/>
    <property type="match status" value="1"/>
</dbReference>
<dbReference type="InterPro" id="IPR050993">
    <property type="entry name" value="Isochorismatase_domain"/>
</dbReference>
<dbReference type="InterPro" id="IPR036380">
    <property type="entry name" value="Isochorismatase-like_sf"/>
</dbReference>
<dbReference type="EMBL" id="JAFKCS010000001">
    <property type="protein sequence ID" value="MBN7818273.1"/>
    <property type="molecule type" value="Genomic_DNA"/>
</dbReference>
<dbReference type="PANTHER" id="PTHR14119">
    <property type="entry name" value="HYDROLASE"/>
    <property type="match status" value="1"/>
</dbReference>
<proteinExistence type="predicted"/>
<keyword evidence="3" id="KW-1185">Reference proteome</keyword>
<evidence type="ECO:0000313" key="2">
    <source>
        <dbReference type="EMBL" id="MBN7818273.1"/>
    </source>
</evidence>
<dbReference type="Proteomes" id="UP000663992">
    <property type="component" value="Unassembled WGS sequence"/>
</dbReference>
<name>A0ABS3CMF3_9ALTE</name>
<comment type="caution">
    <text evidence="2">The sequence shown here is derived from an EMBL/GenBank/DDBJ whole genome shotgun (WGS) entry which is preliminary data.</text>
</comment>
<organism evidence="2 3">
    <name type="scientific">Bowmanella yangjiangensis</name>
    <dbReference type="NCBI Taxonomy" id="2811230"/>
    <lineage>
        <taxon>Bacteria</taxon>
        <taxon>Pseudomonadati</taxon>
        <taxon>Pseudomonadota</taxon>
        <taxon>Gammaproteobacteria</taxon>
        <taxon>Alteromonadales</taxon>
        <taxon>Alteromonadaceae</taxon>
        <taxon>Bowmanella</taxon>
    </lineage>
</organism>